<proteinExistence type="predicted"/>
<organism evidence="1 2">
    <name type="scientific">Kolteria novifilia</name>
    <dbReference type="NCBI Taxonomy" id="2527975"/>
    <lineage>
        <taxon>Bacteria</taxon>
        <taxon>Pseudomonadati</taxon>
        <taxon>Planctomycetota</taxon>
        <taxon>Planctomycetia</taxon>
        <taxon>Kolteriales</taxon>
        <taxon>Kolteriaceae</taxon>
        <taxon>Kolteria</taxon>
    </lineage>
</organism>
<dbReference type="AlphaFoldDB" id="A0A518B301"/>
<name>A0A518B301_9BACT</name>
<accession>A0A518B301</accession>
<evidence type="ECO:0000313" key="1">
    <source>
        <dbReference type="EMBL" id="QDU61355.1"/>
    </source>
</evidence>
<dbReference type="EMBL" id="CP036279">
    <property type="protein sequence ID" value="QDU61355.1"/>
    <property type="molecule type" value="Genomic_DNA"/>
</dbReference>
<evidence type="ECO:0000313" key="2">
    <source>
        <dbReference type="Proteomes" id="UP000317093"/>
    </source>
</evidence>
<gene>
    <name evidence="1" type="ORF">Pan216_22110</name>
</gene>
<dbReference type="Proteomes" id="UP000317093">
    <property type="component" value="Chromosome"/>
</dbReference>
<reference evidence="1 2" key="1">
    <citation type="submission" date="2019-02" db="EMBL/GenBank/DDBJ databases">
        <title>Deep-cultivation of Planctomycetes and their phenomic and genomic characterization uncovers novel biology.</title>
        <authorList>
            <person name="Wiegand S."/>
            <person name="Jogler M."/>
            <person name="Boedeker C."/>
            <person name="Pinto D."/>
            <person name="Vollmers J."/>
            <person name="Rivas-Marin E."/>
            <person name="Kohn T."/>
            <person name="Peeters S.H."/>
            <person name="Heuer A."/>
            <person name="Rast P."/>
            <person name="Oberbeckmann S."/>
            <person name="Bunk B."/>
            <person name="Jeske O."/>
            <person name="Meyerdierks A."/>
            <person name="Storesund J.E."/>
            <person name="Kallscheuer N."/>
            <person name="Luecker S."/>
            <person name="Lage O.M."/>
            <person name="Pohl T."/>
            <person name="Merkel B.J."/>
            <person name="Hornburger P."/>
            <person name="Mueller R.-W."/>
            <person name="Bruemmer F."/>
            <person name="Labrenz M."/>
            <person name="Spormann A.M."/>
            <person name="Op den Camp H."/>
            <person name="Overmann J."/>
            <person name="Amann R."/>
            <person name="Jetten M.S.M."/>
            <person name="Mascher T."/>
            <person name="Medema M.H."/>
            <person name="Devos D.P."/>
            <person name="Kaster A.-K."/>
            <person name="Ovreas L."/>
            <person name="Rohde M."/>
            <person name="Galperin M.Y."/>
            <person name="Jogler C."/>
        </authorList>
    </citation>
    <scope>NUCLEOTIDE SEQUENCE [LARGE SCALE GENOMIC DNA]</scope>
    <source>
        <strain evidence="1 2">Pan216</strain>
    </source>
</reference>
<protein>
    <submittedName>
        <fullName evidence="1">Uncharacterized protein</fullName>
    </submittedName>
</protein>
<sequence>MRPFPNDLMYQVGVMRESMGIRPRFWPIDCRAMGVMYDQNGGGAAVARRSRRDFLDDNSLG</sequence>
<dbReference type="KEGG" id="knv:Pan216_22110"/>
<keyword evidence="2" id="KW-1185">Reference proteome</keyword>